<dbReference type="InterPro" id="IPR025676">
    <property type="entry name" value="Clr5_dom"/>
</dbReference>
<evidence type="ECO:0000259" key="1">
    <source>
        <dbReference type="Pfam" id="PF14420"/>
    </source>
</evidence>
<dbReference type="Pfam" id="PF14420">
    <property type="entry name" value="Clr5"/>
    <property type="match status" value="1"/>
</dbReference>
<comment type="caution">
    <text evidence="2">The sequence shown here is derived from an EMBL/GenBank/DDBJ whole genome shotgun (WGS) entry which is preliminary data.</text>
</comment>
<protein>
    <submittedName>
        <fullName evidence="2">Clr5 domain-containing protein</fullName>
    </submittedName>
</protein>
<keyword evidence="3" id="KW-1185">Reference proteome</keyword>
<name>A0A9P9AFS0_9PEZI</name>
<evidence type="ECO:0000313" key="3">
    <source>
        <dbReference type="Proteomes" id="UP000770015"/>
    </source>
</evidence>
<organism evidence="2 3">
    <name type="scientific">Plectosphaerella plurivora</name>
    <dbReference type="NCBI Taxonomy" id="936078"/>
    <lineage>
        <taxon>Eukaryota</taxon>
        <taxon>Fungi</taxon>
        <taxon>Dikarya</taxon>
        <taxon>Ascomycota</taxon>
        <taxon>Pezizomycotina</taxon>
        <taxon>Sordariomycetes</taxon>
        <taxon>Hypocreomycetidae</taxon>
        <taxon>Glomerellales</taxon>
        <taxon>Plectosphaerellaceae</taxon>
        <taxon>Plectosphaerella</taxon>
    </lineage>
</organism>
<proteinExistence type="predicted"/>
<dbReference type="PANTHER" id="PTHR38788:SF3">
    <property type="entry name" value="CLR5 DOMAIN-CONTAINING PROTEIN"/>
    <property type="match status" value="1"/>
</dbReference>
<gene>
    <name evidence="2" type="ORF">F5X68DRAFT_258755</name>
</gene>
<feature type="domain" description="Clr5" evidence="1">
    <location>
        <begin position="28"/>
        <end position="81"/>
    </location>
</feature>
<dbReference type="PANTHER" id="PTHR38788">
    <property type="entry name" value="CLR5 DOMAIN-CONTAINING PROTEIN"/>
    <property type="match status" value="1"/>
</dbReference>
<evidence type="ECO:0000313" key="2">
    <source>
        <dbReference type="EMBL" id="KAH6693970.1"/>
    </source>
</evidence>
<accession>A0A9P9AFS0</accession>
<dbReference type="EMBL" id="JAGSXJ010000003">
    <property type="protein sequence ID" value="KAH6693970.1"/>
    <property type="molecule type" value="Genomic_DNA"/>
</dbReference>
<dbReference type="AlphaFoldDB" id="A0A9P9AFS0"/>
<reference evidence="2" key="1">
    <citation type="journal article" date="2021" name="Nat. Commun.">
        <title>Genetic determinants of endophytism in the Arabidopsis root mycobiome.</title>
        <authorList>
            <person name="Mesny F."/>
            <person name="Miyauchi S."/>
            <person name="Thiergart T."/>
            <person name="Pickel B."/>
            <person name="Atanasova L."/>
            <person name="Karlsson M."/>
            <person name="Huettel B."/>
            <person name="Barry K.W."/>
            <person name="Haridas S."/>
            <person name="Chen C."/>
            <person name="Bauer D."/>
            <person name="Andreopoulos W."/>
            <person name="Pangilinan J."/>
            <person name="LaButti K."/>
            <person name="Riley R."/>
            <person name="Lipzen A."/>
            <person name="Clum A."/>
            <person name="Drula E."/>
            <person name="Henrissat B."/>
            <person name="Kohler A."/>
            <person name="Grigoriev I.V."/>
            <person name="Martin F.M."/>
            <person name="Hacquard S."/>
        </authorList>
    </citation>
    <scope>NUCLEOTIDE SEQUENCE</scope>
    <source>
        <strain evidence="2">MPI-SDFR-AT-0117</strain>
    </source>
</reference>
<dbReference type="OrthoDB" id="194358at2759"/>
<dbReference type="Proteomes" id="UP000770015">
    <property type="component" value="Unassembled WGS sequence"/>
</dbReference>
<sequence length="485" mass="54992">MTAAIAIRPLAPRAFTPTVASTLSTHHSDDEWAAMYPLIEQLYVRERRRLRDVMARMEEQHRFRATVQMYKKRFAKWAFHKNARRSRNSGQDTEAMAVALFTPRVAPRVIRLNTSDSAQALFLSNIKAWSQSFFNLDSSLPPHQSSHNGNAPEQLSFTFRVVVGLLQRDQGALAGRLARKAFLQAEGLLQGEGPLVVWNTLDIFRNIAANCQDVLGNMLLDHLVSLAHDKPLVEVLQSFRGMVRAWQDEGVPVRHDALERAWALNADLVFSRFHPKYLLMYYRLVWDSDLAMLGSEISGLVGGWFSRLHDKIDETSVDEMPGINGEPKSLSDTALPDGFDGLKSEITIAIRERAAMEHKDPIIKIRVLSALLKSRVLEDDALNPRNPDLDFARLQARIMAYTAKIIANIDDKENRNAEASIPWARTIVALREFGQDPTGPQTVAEMWRLEELLNRAGHIKEAAHLREESYRRLEQYLADIPQDTT</sequence>